<keyword evidence="1" id="KW-1133">Transmembrane helix</keyword>
<name>A0A367QWD9_9NOSO</name>
<organism evidence="2 3">
    <name type="scientific">Nostoc minutum NIES-26</name>
    <dbReference type="NCBI Taxonomy" id="1844469"/>
    <lineage>
        <taxon>Bacteria</taxon>
        <taxon>Bacillati</taxon>
        <taxon>Cyanobacteriota</taxon>
        <taxon>Cyanophyceae</taxon>
        <taxon>Nostocales</taxon>
        <taxon>Nostocaceae</taxon>
        <taxon>Nostoc</taxon>
    </lineage>
</organism>
<protein>
    <submittedName>
        <fullName evidence="2">Uncharacterized protein</fullName>
    </submittedName>
</protein>
<evidence type="ECO:0000256" key="1">
    <source>
        <dbReference type="SAM" id="Phobius"/>
    </source>
</evidence>
<keyword evidence="3" id="KW-1185">Reference proteome</keyword>
<feature type="transmembrane region" description="Helical" evidence="1">
    <location>
        <begin position="46"/>
        <end position="65"/>
    </location>
</feature>
<sequence>MNYYTDLMSELLWDLPANVPLLAQAIRDPDLIGQISKAWSHFVQTGQIWALLIGLVIGYIIRNLTSYG</sequence>
<keyword evidence="1" id="KW-0472">Membrane</keyword>
<accession>A0A367QWD9</accession>
<comment type="caution">
    <text evidence="2">The sequence shown here is derived from an EMBL/GenBank/DDBJ whole genome shotgun (WGS) entry which is preliminary data.</text>
</comment>
<evidence type="ECO:0000313" key="3">
    <source>
        <dbReference type="Proteomes" id="UP000252107"/>
    </source>
</evidence>
<reference evidence="2" key="1">
    <citation type="submission" date="2016-04" db="EMBL/GenBank/DDBJ databases">
        <authorList>
            <person name="Tabuchi Yagui T.R."/>
        </authorList>
    </citation>
    <scope>NUCLEOTIDE SEQUENCE [LARGE SCALE GENOMIC DNA]</scope>
    <source>
        <strain evidence="2">NIES-26</strain>
    </source>
</reference>
<dbReference type="AlphaFoldDB" id="A0A367QWD9"/>
<dbReference type="Proteomes" id="UP000252107">
    <property type="component" value="Unassembled WGS sequence"/>
</dbReference>
<evidence type="ECO:0000313" key="2">
    <source>
        <dbReference type="EMBL" id="RCJ28527.1"/>
    </source>
</evidence>
<dbReference type="EMBL" id="LXQD01000297">
    <property type="protein sequence ID" value="RCJ28527.1"/>
    <property type="molecule type" value="Genomic_DNA"/>
</dbReference>
<proteinExistence type="predicted"/>
<keyword evidence="1" id="KW-0812">Transmembrane</keyword>
<gene>
    <name evidence="2" type="ORF">A6770_23250</name>
</gene>